<keyword evidence="1" id="KW-0472">Membrane</keyword>
<gene>
    <name evidence="2" type="ORF">SAMN02927903_02647</name>
</gene>
<evidence type="ECO:0000256" key="1">
    <source>
        <dbReference type="SAM" id="Phobius"/>
    </source>
</evidence>
<protein>
    <submittedName>
        <fullName evidence="2">DoxX protein</fullName>
    </submittedName>
</protein>
<feature type="transmembrane region" description="Helical" evidence="1">
    <location>
        <begin position="6"/>
        <end position="27"/>
    </location>
</feature>
<accession>A0A1G5JDS1</accession>
<sequence>MFDIVSINMASILVLVLLAVTFIQSGYDKVMDWKGNLEWLKEHFANTSLRNRVPLALLHILVLELISGILCTVGVIQLLVNQNRTYGLYGAIFSCITLIMLLYGQRLAKDYDGARTVVIYFIPAVMAVFWLS</sequence>
<feature type="transmembrane region" description="Helical" evidence="1">
    <location>
        <begin position="56"/>
        <end position="80"/>
    </location>
</feature>
<feature type="transmembrane region" description="Helical" evidence="1">
    <location>
        <begin position="113"/>
        <end position="131"/>
    </location>
</feature>
<reference evidence="2 3" key="1">
    <citation type="submission" date="2016-10" db="EMBL/GenBank/DDBJ databases">
        <authorList>
            <person name="de Groot N.N."/>
        </authorList>
    </citation>
    <scope>NUCLEOTIDE SEQUENCE [LARGE SCALE GENOMIC DNA]</scope>
    <source>
        <strain evidence="2 3">CGMCC 1.7031</strain>
    </source>
</reference>
<organism evidence="2 3">
    <name type="scientific">Flavobacterium caeni</name>
    <dbReference type="NCBI Taxonomy" id="490189"/>
    <lineage>
        <taxon>Bacteria</taxon>
        <taxon>Pseudomonadati</taxon>
        <taxon>Bacteroidota</taxon>
        <taxon>Flavobacteriia</taxon>
        <taxon>Flavobacteriales</taxon>
        <taxon>Flavobacteriaceae</taxon>
        <taxon>Flavobacterium</taxon>
    </lineage>
</organism>
<dbReference type="Proteomes" id="UP000199354">
    <property type="component" value="Unassembled WGS sequence"/>
</dbReference>
<name>A0A1G5JDS1_9FLAO</name>
<dbReference type="EMBL" id="FMVF01000013">
    <property type="protein sequence ID" value="SCY86071.1"/>
    <property type="molecule type" value="Genomic_DNA"/>
</dbReference>
<dbReference type="OrthoDB" id="957977at2"/>
<dbReference type="RefSeq" id="WP_091144883.1">
    <property type="nucleotide sequence ID" value="NZ_FMVF01000013.1"/>
</dbReference>
<dbReference type="STRING" id="490189.SAMN02927903_02647"/>
<proteinExistence type="predicted"/>
<evidence type="ECO:0000313" key="2">
    <source>
        <dbReference type="EMBL" id="SCY86071.1"/>
    </source>
</evidence>
<feature type="transmembrane region" description="Helical" evidence="1">
    <location>
        <begin position="86"/>
        <end position="104"/>
    </location>
</feature>
<keyword evidence="3" id="KW-1185">Reference proteome</keyword>
<keyword evidence="1" id="KW-1133">Transmembrane helix</keyword>
<dbReference type="AlphaFoldDB" id="A0A1G5JDS1"/>
<keyword evidence="1" id="KW-0812">Transmembrane</keyword>
<evidence type="ECO:0000313" key="3">
    <source>
        <dbReference type="Proteomes" id="UP000199354"/>
    </source>
</evidence>